<dbReference type="GO" id="GO:0000166">
    <property type="term" value="F:nucleotide binding"/>
    <property type="evidence" value="ECO:0007669"/>
    <property type="project" value="UniProtKB-KW"/>
</dbReference>
<dbReference type="Proteomes" id="UP000000493">
    <property type="component" value="Chromosome"/>
</dbReference>
<dbReference type="RefSeq" id="WP_013927922.1">
    <property type="nucleotide sequence ID" value="NC_015703.1"/>
</dbReference>
<dbReference type="InterPro" id="IPR050124">
    <property type="entry name" value="tRNA_CCA-adding_enzyme"/>
</dbReference>
<keyword evidence="3" id="KW-1185">Reference proteome</keyword>
<reference evidence="2 3" key="2">
    <citation type="journal article" date="2012" name="Stand. Genomic Sci.">
        <title>Complete genome sequence of the aquatic bacterium Runella slithyformis type strain (LSU 4(T)).</title>
        <authorList>
            <person name="Copeland A."/>
            <person name="Zhang X."/>
            <person name="Misra M."/>
            <person name="Lapidus A."/>
            <person name="Nolan M."/>
            <person name="Lucas S."/>
            <person name="Deshpande S."/>
            <person name="Cheng J.F."/>
            <person name="Tapia R."/>
            <person name="Goodwin L.A."/>
            <person name="Pitluck S."/>
            <person name="Liolios K."/>
            <person name="Pagani I."/>
            <person name="Ivanova N."/>
            <person name="Mikhailova N."/>
            <person name="Pati A."/>
            <person name="Chen A."/>
            <person name="Palaniappan K."/>
            <person name="Land M."/>
            <person name="Hauser L."/>
            <person name="Pan C."/>
            <person name="Jeffries C.D."/>
            <person name="Detter J.C."/>
            <person name="Brambilla E.M."/>
            <person name="Rohde M."/>
            <person name="Djao O.D."/>
            <person name="Goker M."/>
            <person name="Sikorski J."/>
            <person name="Tindall B.J."/>
            <person name="Woyke T."/>
            <person name="Bristow J."/>
            <person name="Eisen J.A."/>
            <person name="Markowitz V."/>
            <person name="Hugenholtz P."/>
            <person name="Kyrpides N.C."/>
            <person name="Klenk H.P."/>
            <person name="Mavromatis K."/>
        </authorList>
    </citation>
    <scope>NUCLEOTIDE SEQUENCE [LARGE SCALE GENOMIC DNA]</scope>
    <source>
        <strain evidence="3">ATCC 29530 / DSM 19594 / LMG 11500 / NCIMB 11436 / LSU 4</strain>
    </source>
</reference>
<dbReference type="InterPro" id="IPR003607">
    <property type="entry name" value="HD/PDEase_dom"/>
</dbReference>
<dbReference type="KEGG" id="rsi:Runsl_2199"/>
<dbReference type="PANTHER" id="PTHR47545">
    <property type="entry name" value="MULTIFUNCTIONAL CCA PROTEIN"/>
    <property type="match status" value="1"/>
</dbReference>
<dbReference type="SUPFAM" id="SSF109604">
    <property type="entry name" value="HD-domain/PDEase-like"/>
    <property type="match status" value="1"/>
</dbReference>
<dbReference type="CDD" id="cd00077">
    <property type="entry name" value="HDc"/>
    <property type="match status" value="1"/>
</dbReference>
<protein>
    <recommendedName>
        <fullName evidence="4">HD domain-containing protein</fullName>
    </recommendedName>
</protein>
<proteinExistence type="predicted"/>
<dbReference type="Gene3D" id="1.10.3090.10">
    <property type="entry name" value="cca-adding enzyme, domain 2"/>
    <property type="match status" value="1"/>
</dbReference>
<keyword evidence="1" id="KW-0547">Nucleotide-binding</keyword>
<gene>
    <name evidence="2" type="ordered locus">Runsl_2199</name>
</gene>
<dbReference type="Pfam" id="PF13671">
    <property type="entry name" value="AAA_33"/>
    <property type="match status" value="1"/>
</dbReference>
<dbReference type="Gene3D" id="3.40.50.300">
    <property type="entry name" value="P-loop containing nucleotide triphosphate hydrolases"/>
    <property type="match status" value="1"/>
</dbReference>
<evidence type="ECO:0000313" key="2">
    <source>
        <dbReference type="EMBL" id="AEI48611.1"/>
    </source>
</evidence>
<sequence length="368" mass="42632">MWTLTADKEWAQLEKAFDWVRDMKSTPQDARHHAEGDVAVHTQMVLAELTELPGYQRLDAQSQEVLWAAALMHDIEKRSTTVLESDGRITSRGHAKKGELSVRAWLYQHTNVPFEIREQIAKLVRYHGLPLWFFEKQNPERAILQANLEVNMLWLGMLAEADSRGRICEDQADLLYRNGLFKSYCEELNCWERSFAFPSDLGKFLYFRKEDQAPDYEPFDDMQGEVILLSGLPGTGKDTYIQKHLAGYDVLSLDDIRRRLKIDPTDAKANGRVIQEAKETAKGFLRKKQPFVFNATNINRSMREIWIDLFTSYGAKTKIIYLEVPYRQLLWQNKNRAYPVPDAVLARMLGKLEVPALWEAQEVKYVVS</sequence>
<dbReference type="InterPro" id="IPR027417">
    <property type="entry name" value="P-loop_NTPase"/>
</dbReference>
<dbReference type="SUPFAM" id="SSF52540">
    <property type="entry name" value="P-loop containing nucleoside triphosphate hydrolases"/>
    <property type="match status" value="1"/>
</dbReference>
<organism evidence="2 3">
    <name type="scientific">Runella slithyformis (strain ATCC 29530 / DSM 19594 / LMG 11500 / NCIMB 11436 / LSU 4)</name>
    <dbReference type="NCBI Taxonomy" id="761193"/>
    <lineage>
        <taxon>Bacteria</taxon>
        <taxon>Pseudomonadati</taxon>
        <taxon>Bacteroidota</taxon>
        <taxon>Cytophagia</taxon>
        <taxon>Cytophagales</taxon>
        <taxon>Spirosomataceae</taxon>
        <taxon>Runella</taxon>
    </lineage>
</organism>
<evidence type="ECO:0008006" key="4">
    <source>
        <dbReference type="Google" id="ProtNLM"/>
    </source>
</evidence>
<evidence type="ECO:0000256" key="1">
    <source>
        <dbReference type="ARBA" id="ARBA00022741"/>
    </source>
</evidence>
<accession>A0A7U4E5I1</accession>
<reference evidence="3" key="1">
    <citation type="submission" date="2011-06" db="EMBL/GenBank/DDBJ databases">
        <title>The complete genome of chromosome of Runella slithyformis DSM 19594.</title>
        <authorList>
            <consortium name="US DOE Joint Genome Institute (JGI-PGF)"/>
            <person name="Lucas S."/>
            <person name="Han J."/>
            <person name="Lapidus A."/>
            <person name="Bruce D."/>
            <person name="Goodwin L."/>
            <person name="Pitluck S."/>
            <person name="Peters L."/>
            <person name="Kyrpides N."/>
            <person name="Mavromatis K."/>
            <person name="Ivanova N."/>
            <person name="Ovchinnikova G."/>
            <person name="Zhang X."/>
            <person name="Misra M."/>
            <person name="Detter J.C."/>
            <person name="Tapia R."/>
            <person name="Han C."/>
            <person name="Land M."/>
            <person name="Hauser L."/>
            <person name="Markowitz V."/>
            <person name="Cheng J.-F."/>
            <person name="Hugenholtz P."/>
            <person name="Woyke T."/>
            <person name="Wu D."/>
            <person name="Tindall B."/>
            <person name="Faehrich R."/>
            <person name="Brambilla E."/>
            <person name="Klenk H.-P."/>
            <person name="Eisen J.A."/>
        </authorList>
    </citation>
    <scope>NUCLEOTIDE SEQUENCE [LARGE SCALE GENOMIC DNA]</scope>
    <source>
        <strain evidence="3">ATCC 29530 / DSM 19594 / LMG 11500 / NCIMB 11436 / LSU 4</strain>
    </source>
</reference>
<dbReference type="AlphaFoldDB" id="A0A7U4E5I1"/>
<name>A0A7U4E5I1_RUNSL</name>
<evidence type="ECO:0000313" key="3">
    <source>
        <dbReference type="Proteomes" id="UP000000493"/>
    </source>
</evidence>
<dbReference type="PANTHER" id="PTHR47545:SF1">
    <property type="entry name" value="MULTIFUNCTIONAL CCA PROTEIN"/>
    <property type="match status" value="1"/>
</dbReference>
<dbReference type="EMBL" id="CP002859">
    <property type="protein sequence ID" value="AEI48611.1"/>
    <property type="molecule type" value="Genomic_DNA"/>
</dbReference>